<dbReference type="OrthoDB" id="260519at2759"/>
<dbReference type="AlphaFoldDB" id="A0A4P9VWD3"/>
<dbReference type="SUPFAM" id="SSF55856">
    <property type="entry name" value="Cytochrome b5-like heme/steroid binding domain"/>
    <property type="match status" value="1"/>
</dbReference>
<evidence type="ECO:0000256" key="3">
    <source>
        <dbReference type="ARBA" id="ARBA00023004"/>
    </source>
</evidence>
<evidence type="ECO:0000256" key="2">
    <source>
        <dbReference type="ARBA" id="ARBA00022723"/>
    </source>
</evidence>
<feature type="non-terminal residue" evidence="7">
    <location>
        <position position="117"/>
    </location>
</feature>
<keyword evidence="2" id="KW-0479">Metal-binding</keyword>
<evidence type="ECO:0000259" key="6">
    <source>
        <dbReference type="PROSITE" id="PS50255"/>
    </source>
</evidence>
<dbReference type="Proteomes" id="UP000269721">
    <property type="component" value="Unassembled WGS sequence"/>
</dbReference>
<sequence length="117" mass="12964">MCQPPVAAPTPTPTEAAKRPETRQYTWVEIEQTQMRPDAAMVISADEQQQRLLVVHGRVYDVGGDFGRWHPGGNVVFSQVGKDASGAFEVFHSPETYETLANFYVGDLAESEVKKPN</sequence>
<gene>
    <name evidence="7" type="ORF">BDK51DRAFT_27877</name>
</gene>
<dbReference type="PROSITE" id="PS50255">
    <property type="entry name" value="CYTOCHROME_B5_2"/>
    <property type="match status" value="1"/>
</dbReference>
<dbReference type="InterPro" id="IPR050668">
    <property type="entry name" value="Cytochrome_b5"/>
</dbReference>
<comment type="similarity">
    <text evidence="4">Belongs to the cytochrome b5 family.</text>
</comment>
<evidence type="ECO:0000256" key="1">
    <source>
        <dbReference type="ARBA" id="ARBA00022617"/>
    </source>
</evidence>
<dbReference type="GO" id="GO:0020037">
    <property type="term" value="F:heme binding"/>
    <property type="evidence" value="ECO:0007669"/>
    <property type="project" value="TreeGrafter"/>
</dbReference>
<proteinExistence type="inferred from homology"/>
<protein>
    <recommendedName>
        <fullName evidence="6">Cytochrome b5 heme-binding domain-containing protein</fullName>
    </recommendedName>
</protein>
<accession>A0A4P9VWD3</accession>
<dbReference type="SMART" id="SM01117">
    <property type="entry name" value="Cyt-b5"/>
    <property type="match status" value="1"/>
</dbReference>
<dbReference type="GO" id="GO:0046872">
    <property type="term" value="F:metal ion binding"/>
    <property type="evidence" value="ECO:0007669"/>
    <property type="project" value="UniProtKB-KW"/>
</dbReference>
<reference evidence="8" key="1">
    <citation type="journal article" date="2018" name="Nat. Microbiol.">
        <title>Leveraging single-cell genomics to expand the fungal tree of life.</title>
        <authorList>
            <person name="Ahrendt S.R."/>
            <person name="Quandt C.A."/>
            <person name="Ciobanu D."/>
            <person name="Clum A."/>
            <person name="Salamov A."/>
            <person name="Andreopoulos B."/>
            <person name="Cheng J.F."/>
            <person name="Woyke T."/>
            <person name="Pelin A."/>
            <person name="Henrissat B."/>
            <person name="Reynolds N.K."/>
            <person name="Benny G.L."/>
            <person name="Smith M.E."/>
            <person name="James T.Y."/>
            <person name="Grigoriev I.V."/>
        </authorList>
    </citation>
    <scope>NUCLEOTIDE SEQUENCE [LARGE SCALE GENOMIC DNA]</scope>
</reference>
<evidence type="ECO:0000313" key="7">
    <source>
        <dbReference type="EMBL" id="RKO82983.1"/>
    </source>
</evidence>
<dbReference type="Gene3D" id="3.10.120.10">
    <property type="entry name" value="Cytochrome b5-like heme/steroid binding domain"/>
    <property type="match status" value="1"/>
</dbReference>
<dbReference type="PANTHER" id="PTHR19359">
    <property type="entry name" value="CYTOCHROME B5"/>
    <property type="match status" value="1"/>
</dbReference>
<feature type="compositionally biased region" description="Pro residues" evidence="5">
    <location>
        <begin position="1"/>
        <end position="12"/>
    </location>
</feature>
<dbReference type="GO" id="GO:0016020">
    <property type="term" value="C:membrane"/>
    <property type="evidence" value="ECO:0007669"/>
    <property type="project" value="TreeGrafter"/>
</dbReference>
<evidence type="ECO:0000256" key="4">
    <source>
        <dbReference type="ARBA" id="ARBA00038168"/>
    </source>
</evidence>
<keyword evidence="3" id="KW-0408">Iron</keyword>
<dbReference type="EMBL" id="ML001821">
    <property type="protein sequence ID" value="RKO82983.1"/>
    <property type="molecule type" value="Genomic_DNA"/>
</dbReference>
<feature type="region of interest" description="Disordered" evidence="5">
    <location>
        <begin position="1"/>
        <end position="24"/>
    </location>
</feature>
<dbReference type="InterPro" id="IPR036400">
    <property type="entry name" value="Cyt_B5-like_heme/steroid_sf"/>
</dbReference>
<evidence type="ECO:0000256" key="5">
    <source>
        <dbReference type="SAM" id="MobiDB-lite"/>
    </source>
</evidence>
<organism evidence="7 8">
    <name type="scientific">Blyttiomyces helicus</name>
    <dbReference type="NCBI Taxonomy" id="388810"/>
    <lineage>
        <taxon>Eukaryota</taxon>
        <taxon>Fungi</taxon>
        <taxon>Fungi incertae sedis</taxon>
        <taxon>Chytridiomycota</taxon>
        <taxon>Chytridiomycota incertae sedis</taxon>
        <taxon>Chytridiomycetes</taxon>
        <taxon>Chytridiomycetes incertae sedis</taxon>
        <taxon>Blyttiomyces</taxon>
    </lineage>
</organism>
<keyword evidence="8" id="KW-1185">Reference proteome</keyword>
<keyword evidence="1" id="KW-0349">Heme</keyword>
<name>A0A4P9VWD3_9FUNG</name>
<dbReference type="Pfam" id="PF00173">
    <property type="entry name" value="Cyt-b5"/>
    <property type="match status" value="1"/>
</dbReference>
<dbReference type="InterPro" id="IPR001199">
    <property type="entry name" value="Cyt_B5-like_heme/steroid-bd"/>
</dbReference>
<feature type="domain" description="Cytochrome b5 heme-binding" evidence="6">
    <location>
        <begin position="22"/>
        <end position="109"/>
    </location>
</feature>
<evidence type="ECO:0000313" key="8">
    <source>
        <dbReference type="Proteomes" id="UP000269721"/>
    </source>
</evidence>